<proteinExistence type="predicted"/>
<name>A0A7Z0VLV2_9GAMM</name>
<protein>
    <recommendedName>
        <fullName evidence="3">Motility protein</fullName>
    </recommendedName>
</protein>
<evidence type="ECO:0008006" key="3">
    <source>
        <dbReference type="Google" id="ProtNLM"/>
    </source>
</evidence>
<reference evidence="1 2" key="1">
    <citation type="submission" date="2016-06" db="EMBL/GenBank/DDBJ databases">
        <title>Genome sequence of endosymbiont of Candidatus Endolucinida thiodiazotropha.</title>
        <authorList>
            <person name="Poehlein A."/>
            <person name="Koenig S."/>
            <person name="Heiden S.E."/>
            <person name="Thuermer A."/>
            <person name="Voget S."/>
            <person name="Daniel R."/>
            <person name="Markert S."/>
            <person name="Gros O."/>
            <person name="Schweder T."/>
        </authorList>
    </citation>
    <scope>NUCLEOTIDE SEQUENCE [LARGE SCALE GENOMIC DNA]</scope>
    <source>
        <strain evidence="1 2">COS</strain>
    </source>
</reference>
<evidence type="ECO:0000313" key="2">
    <source>
        <dbReference type="Proteomes" id="UP000094769"/>
    </source>
</evidence>
<organism evidence="1 2">
    <name type="scientific">Candidatus Thiodiazotropha endolucinida</name>
    <dbReference type="NCBI Taxonomy" id="1655433"/>
    <lineage>
        <taxon>Bacteria</taxon>
        <taxon>Pseudomonadati</taxon>
        <taxon>Pseudomonadota</taxon>
        <taxon>Gammaproteobacteria</taxon>
        <taxon>Chromatiales</taxon>
        <taxon>Sedimenticolaceae</taxon>
        <taxon>Candidatus Thiodiazotropha</taxon>
    </lineage>
</organism>
<sequence>MDVSGAGSPSASMLANIAIKTETSVAVQKKEMEMEKQTAAQLIASIEQSAPKANASGSIGGNIDIMV</sequence>
<gene>
    <name evidence="1" type="ORF">CODIS_22830</name>
</gene>
<dbReference type="EMBL" id="MARB01000011">
    <property type="protein sequence ID" value="ODJ87571.1"/>
    <property type="molecule type" value="Genomic_DNA"/>
</dbReference>
<dbReference type="RefSeq" id="WP_069124870.1">
    <property type="nucleotide sequence ID" value="NZ_MARB01000011.1"/>
</dbReference>
<evidence type="ECO:0000313" key="1">
    <source>
        <dbReference type="EMBL" id="ODJ87571.1"/>
    </source>
</evidence>
<dbReference type="InterPro" id="IPR025906">
    <property type="entry name" value="YjfB_motility"/>
</dbReference>
<keyword evidence="2" id="KW-1185">Reference proteome</keyword>
<dbReference type="AlphaFoldDB" id="A0A7Z0VLV2"/>
<comment type="caution">
    <text evidence="1">The sequence shown here is derived from an EMBL/GenBank/DDBJ whole genome shotgun (WGS) entry which is preliminary data.</text>
</comment>
<dbReference type="Pfam" id="PF14070">
    <property type="entry name" value="YjfB_motility"/>
    <property type="match status" value="1"/>
</dbReference>
<accession>A0A7Z0VLV2</accession>
<dbReference type="Proteomes" id="UP000094769">
    <property type="component" value="Unassembled WGS sequence"/>
</dbReference>